<evidence type="ECO:0000313" key="3">
    <source>
        <dbReference type="EMBL" id="CAB4679462.1"/>
    </source>
</evidence>
<reference evidence="3" key="1">
    <citation type="submission" date="2020-05" db="EMBL/GenBank/DDBJ databases">
        <authorList>
            <person name="Chiriac C."/>
            <person name="Salcher M."/>
            <person name="Ghai R."/>
            <person name="Kavagutti S V."/>
        </authorList>
    </citation>
    <scope>NUCLEOTIDE SEQUENCE</scope>
</reference>
<dbReference type="AlphaFoldDB" id="A0A6J6MZZ6"/>
<dbReference type="InterPro" id="IPR051534">
    <property type="entry name" value="CBASS_pafABC_assoc_protein"/>
</dbReference>
<dbReference type="Pfam" id="PF25583">
    <property type="entry name" value="WCX"/>
    <property type="match status" value="1"/>
</dbReference>
<protein>
    <submittedName>
        <fullName evidence="3">Unannotated protein</fullName>
    </submittedName>
</protein>
<sequence length="307" mass="34701">MTKAEILRSVRGYDTEYVEGGDNSSLERKFERDKESLRHNGIQLETRIPAHEDENNQATVYLIKRESFYWPKDVKLTPRQLALLNLAAEAWAGGSLSTAASRGITKLRAMGSVGEDSDIVGIAPRIQAYEPSFRDLNNAVSDYQVVQFDYRNPQTGEIMTRTLQPWLLRQVAGQWLVMGFDELRQDTRNFMLRRIVSKVTAVKTGKDAKSFEPPAQELIDAAVADLDALAERQTALVKVKPDTEAWFRFELDITTGKSNGEVELHYHDIYVLAEQLREYASEIEVVRPEALAALIRAGFEKVADQHA</sequence>
<dbReference type="InterPro" id="IPR026881">
    <property type="entry name" value="WYL_dom"/>
</dbReference>
<dbReference type="PANTHER" id="PTHR34580">
    <property type="match status" value="1"/>
</dbReference>
<accession>A0A6J6MZZ6</accession>
<evidence type="ECO:0000259" key="1">
    <source>
        <dbReference type="Pfam" id="PF13280"/>
    </source>
</evidence>
<dbReference type="InterPro" id="IPR057727">
    <property type="entry name" value="WCX_dom"/>
</dbReference>
<dbReference type="PANTHER" id="PTHR34580:SF3">
    <property type="entry name" value="PROTEIN PAFB"/>
    <property type="match status" value="1"/>
</dbReference>
<feature type="domain" description="WCX" evidence="2">
    <location>
        <begin position="232"/>
        <end position="301"/>
    </location>
</feature>
<name>A0A6J6MZZ6_9ZZZZ</name>
<dbReference type="EMBL" id="CAEZXL010000012">
    <property type="protein sequence ID" value="CAB4679462.1"/>
    <property type="molecule type" value="Genomic_DNA"/>
</dbReference>
<organism evidence="3">
    <name type="scientific">freshwater metagenome</name>
    <dbReference type="NCBI Taxonomy" id="449393"/>
    <lineage>
        <taxon>unclassified sequences</taxon>
        <taxon>metagenomes</taxon>
        <taxon>ecological metagenomes</taxon>
    </lineage>
</organism>
<feature type="domain" description="WYL" evidence="1">
    <location>
        <begin position="133"/>
        <end position="196"/>
    </location>
</feature>
<gene>
    <name evidence="3" type="ORF">UFOPK2373_00145</name>
</gene>
<proteinExistence type="predicted"/>
<dbReference type="PROSITE" id="PS52050">
    <property type="entry name" value="WYL"/>
    <property type="match status" value="1"/>
</dbReference>
<dbReference type="Pfam" id="PF13280">
    <property type="entry name" value="WYL"/>
    <property type="match status" value="1"/>
</dbReference>
<evidence type="ECO:0000259" key="2">
    <source>
        <dbReference type="Pfam" id="PF25583"/>
    </source>
</evidence>